<dbReference type="Gene3D" id="1.20.1250.20">
    <property type="entry name" value="MFS general substrate transporter like domains"/>
    <property type="match status" value="1"/>
</dbReference>
<evidence type="ECO:0000256" key="2">
    <source>
        <dbReference type="ARBA" id="ARBA00022448"/>
    </source>
</evidence>
<proteinExistence type="predicted"/>
<evidence type="ECO:0000256" key="6">
    <source>
        <dbReference type="SAM" id="MobiDB-lite"/>
    </source>
</evidence>
<feature type="region of interest" description="Disordered" evidence="6">
    <location>
        <begin position="1"/>
        <end position="31"/>
    </location>
</feature>
<dbReference type="InterPro" id="IPR036259">
    <property type="entry name" value="MFS_trans_sf"/>
</dbReference>
<dbReference type="PANTHER" id="PTHR23511">
    <property type="entry name" value="SYNAPTIC VESICLE GLYCOPROTEIN 2"/>
    <property type="match status" value="1"/>
</dbReference>
<protein>
    <submittedName>
        <fullName evidence="8">Uncharacterized protein</fullName>
    </submittedName>
</protein>
<dbReference type="EMBL" id="JAIQCJ010002089">
    <property type="protein sequence ID" value="KAJ8782932.1"/>
    <property type="molecule type" value="Genomic_DNA"/>
</dbReference>
<evidence type="ECO:0000313" key="9">
    <source>
        <dbReference type="Proteomes" id="UP001159641"/>
    </source>
</evidence>
<name>A0AB34GVF4_ESCRO</name>
<feature type="region of interest" description="Disordered" evidence="6">
    <location>
        <begin position="252"/>
        <end position="357"/>
    </location>
</feature>
<feature type="transmembrane region" description="Helical" evidence="7">
    <location>
        <begin position="144"/>
        <end position="168"/>
    </location>
</feature>
<organism evidence="8 9">
    <name type="scientific">Eschrichtius robustus</name>
    <name type="common">California gray whale</name>
    <name type="synonym">Eschrichtius gibbosus</name>
    <dbReference type="NCBI Taxonomy" id="9764"/>
    <lineage>
        <taxon>Eukaryota</taxon>
        <taxon>Metazoa</taxon>
        <taxon>Chordata</taxon>
        <taxon>Craniata</taxon>
        <taxon>Vertebrata</taxon>
        <taxon>Euteleostomi</taxon>
        <taxon>Mammalia</taxon>
        <taxon>Eutheria</taxon>
        <taxon>Laurasiatheria</taxon>
        <taxon>Artiodactyla</taxon>
        <taxon>Whippomorpha</taxon>
        <taxon>Cetacea</taxon>
        <taxon>Mysticeti</taxon>
        <taxon>Eschrichtiidae</taxon>
        <taxon>Eschrichtius</taxon>
    </lineage>
</organism>
<comment type="caution">
    <text evidence="8">The sequence shown here is derived from an EMBL/GenBank/DDBJ whole genome shotgun (WGS) entry which is preliminary data.</text>
</comment>
<evidence type="ECO:0000313" key="8">
    <source>
        <dbReference type="EMBL" id="KAJ8782932.1"/>
    </source>
</evidence>
<keyword evidence="3 7" id="KW-0812">Transmembrane</keyword>
<dbReference type="AlphaFoldDB" id="A0AB34GVF4"/>
<evidence type="ECO:0000256" key="3">
    <source>
        <dbReference type="ARBA" id="ARBA00022692"/>
    </source>
</evidence>
<keyword evidence="4 7" id="KW-1133">Transmembrane helix</keyword>
<feature type="compositionally biased region" description="Basic and acidic residues" evidence="6">
    <location>
        <begin position="403"/>
        <end position="412"/>
    </location>
</feature>
<dbReference type="PANTHER" id="PTHR23511:SF45">
    <property type="entry name" value="SVOP LIKE"/>
    <property type="match status" value="1"/>
</dbReference>
<evidence type="ECO:0000256" key="1">
    <source>
        <dbReference type="ARBA" id="ARBA00004141"/>
    </source>
</evidence>
<gene>
    <name evidence="8" type="ORF">J1605_009540</name>
</gene>
<feature type="compositionally biased region" description="Basic and acidic residues" evidence="6">
    <location>
        <begin position="338"/>
        <end position="354"/>
    </location>
</feature>
<evidence type="ECO:0000256" key="4">
    <source>
        <dbReference type="ARBA" id="ARBA00022989"/>
    </source>
</evidence>
<feature type="compositionally biased region" description="Acidic residues" evidence="6">
    <location>
        <begin position="314"/>
        <end position="324"/>
    </location>
</feature>
<keyword evidence="5 7" id="KW-0472">Membrane</keyword>
<dbReference type="Proteomes" id="UP001159641">
    <property type="component" value="Unassembled WGS sequence"/>
</dbReference>
<feature type="compositionally biased region" description="Pro residues" evidence="6">
    <location>
        <begin position="8"/>
        <end position="18"/>
    </location>
</feature>
<evidence type="ECO:0000256" key="5">
    <source>
        <dbReference type="ARBA" id="ARBA00023136"/>
    </source>
</evidence>
<accession>A0AB34GVF4</accession>
<reference evidence="8 9" key="1">
    <citation type="submission" date="2022-11" db="EMBL/GenBank/DDBJ databases">
        <title>Whole genome sequence of Eschrichtius robustus ER-17-0199.</title>
        <authorList>
            <person name="Bruniche-Olsen A."/>
            <person name="Black A.N."/>
            <person name="Fields C.J."/>
            <person name="Walden K."/>
            <person name="Dewoody J.A."/>
        </authorList>
    </citation>
    <scope>NUCLEOTIDE SEQUENCE [LARGE SCALE GENOMIC DNA]</scope>
    <source>
        <strain evidence="8">ER-17-0199</strain>
        <tissue evidence="8">Blubber</tissue>
    </source>
</reference>
<feature type="compositionally biased region" description="Low complexity" evidence="6">
    <location>
        <begin position="288"/>
        <end position="310"/>
    </location>
</feature>
<feature type="region of interest" description="Disordered" evidence="6">
    <location>
        <begin position="387"/>
        <end position="412"/>
    </location>
</feature>
<sequence length="412" mass="45210">MKRVPTFHSPPLPTPCLPPEKLSPRLPTSHGATPPSGLVTAFPNVHLFLFPGWASLFAYYGVILASAELLERDLVCGSRSELEVVVTVGVSEESQSPCHCQVFAPSDYQTMIISTIGEIALNPLNILGINFLGRRLSLSITMGCTALFFLLLNICTSSAGLIGLLFMLRALVASNFNTIYIYTAEVSFGEGVGYIKVCEVYPTTMRALGMGTSGSLCRIGAMVAPFISQAEEEAAEITRKLEKQEKKHLKKEKKRLAAIAPAPSESSSRTLEECEETSERPQKKQKPQEAPQENGMEDPSVSFSKPPKNKSFSEEELVSSDLEETAGSGSLSKKKKSFPKEEPVSDPEEGHEFKPWSGKIPHAVEQLSPVPQLLSLCSRACEPQLLKPVHLQPVLRNKRSHRNEKPAHRNEE</sequence>
<evidence type="ECO:0000256" key="7">
    <source>
        <dbReference type="SAM" id="Phobius"/>
    </source>
</evidence>
<comment type="subcellular location">
    <subcellularLocation>
        <location evidence="1">Membrane</location>
        <topology evidence="1">Multi-pass membrane protein</topology>
    </subcellularLocation>
</comment>
<feature type="transmembrane region" description="Helical" evidence="7">
    <location>
        <begin position="48"/>
        <end position="70"/>
    </location>
</feature>
<dbReference type="GO" id="GO:0016020">
    <property type="term" value="C:membrane"/>
    <property type="evidence" value="ECO:0007669"/>
    <property type="project" value="UniProtKB-SubCell"/>
</dbReference>
<keyword evidence="9" id="KW-1185">Reference proteome</keyword>
<keyword evidence="2" id="KW-0813">Transport</keyword>
<feature type="compositionally biased region" description="Low complexity" evidence="6">
    <location>
        <begin position="257"/>
        <end position="268"/>
    </location>
</feature>
<dbReference type="SUPFAM" id="SSF103473">
    <property type="entry name" value="MFS general substrate transporter"/>
    <property type="match status" value="1"/>
</dbReference>